<feature type="compositionally biased region" description="Low complexity" evidence="1">
    <location>
        <begin position="739"/>
        <end position="753"/>
    </location>
</feature>
<feature type="region of interest" description="Disordered" evidence="1">
    <location>
        <begin position="996"/>
        <end position="1020"/>
    </location>
</feature>
<sequence>MGGTHSRPPGSLLPSERSSWRQRHKASVTSALGDAHTLVSYLTAGTLPLFAGRCLAPLAQDLTIQEPSVYEAHHCIISAVLDTDITFLERAAKGFPLQYSDPDVVGHLFPPVEGPPLPASTALPPMRHPQELIFGFAPLHIAIAQWWVAVRGLFLDGTPPASLLDPCVPALQPSEGLIQMLLSQKHSLRGRTARGSTSLHHLVLWLVDAELHWPNAEAFLAHIMSRFLFLLAAAPAFSRDRLSSRIQCCLPQLIISSVRCSNGLTAPQLAVALHRFFPGPGLAGPTASDFAASPIHQHLPPGSGAYAWAEPQPVPSGAVSAARPFSAPEMACLRLLLLSLPTPPPECTCQPDRHRQHSAPSHAPNCPALLPPAPAYWSCQAGLLGTLAFGARQFDPVLHLAEEVLPGDLRLDPDQLDACGSGVLLHTRDAARMRLGQFAAEYGATGLMAALSVLELGTGGGPLPTADDRYPPLHLSLSRGDAATAEALVLGPGLDVGLPVVGPTLARLLLQPDAEGNNALHLAARRADPVLLRRLLLDLLTGGEREADLCSNIAAPAALLHMRAALDALAAGLLATNHLGDTPLHVCLYAPCAVASLEAGAQAARLLLACLNCLALVACAPPDTGGPSQPLIPGPEGMPALGQALLGGGLDPEPVRWVFARLLQIACSPGPLPPGLLYPTPIGSPADTLPAFVNVLSGENRLGDTLLHALFRGPAPVSALPFVPAGAGRFVNLFPATPGTSATSSPTSTEAGGLPVRSGSDGARVQAPRPGVDGQWNFQAEPPGSRPGVPAPAPGSDAAILAAMDDPVLVDAMLAHASATFVLTDHTAPAVAPGRGSEVPWLGGLTAAVRWPSAADIATAAAAAAAAATAATAAPGGSHDNASQSGAGPLVSAAGVLGQLLARLGQAPEALAARALTFPSRSSPARMTVTCLLLSEANRFRGELAVALFRRAGWEPRAPVFEQLLDLVPWLAVSLSTSLEGSLSSSMLGAPAAAAAAPTHGDGADGPTAAGDMPAPGQQVLDTFTGQSMLAAACRQVVDRFPAPPPLPPVPAPLGPSDPAGFSPDPGMLALLADGRTHYRRAVAWILHAALAPLGVSLAGVATQLDRALEERRPVGPPRRPRATVLGSLDSYALSRLHSAILEKLEIIQLKSALVGVKQVGVKDLEILEQIGEGSFCKVFLGVYKQRANIAVKQVAVVESFFRADTRDEPPKCPGLLSLSGDTCLGVPDGGSPGGVVAPSAGDAFPWPAHFRAVGIAAAEALDARLARHRAQAGRGPALLAAEGFSPPHHQHPPQWQQLHHHPHQQQQHHHHHHHHAGHEEQSWVLVPAPGAALLAALRPRDFPHLSAAPVDVLFGPAADLATGAPGGSGRCARLPDPSTGRLLAAVLPPARALRPESEVLRLCREARILSQLSHPNIIRFLGVHVKPHPVVLSSQSTLDNYHRFGGSGKMGAVMEAHHHHHHDSWHHDPYSLHSPSDSLLDLPLIGSTYSFDSTASGSGPGPAAGPVDMAGSSEGAQPNMSAHHAGTAGPTPPQIVVYSSDGGVTGGLLPATSRHFFILTEFADGGSLHQAIHSSKARLPLWVKLKLALDVARGMEYLHTRPNPVIHRDLNPQNVLLVFGRPGAGRARADPNAAGSLAAAAAAATPSTASQLPSRSAHSRTLSTGLLGGQEGPGGLGGLGPAFPSGTPLSSVSEVPGSPPGSPRAATPPEAPPGPPSLDEWDRNSIVLRAVVADFGESQLLLEGDVDPGASGSRPAFRQGPATGPHFRDMTKQPGNLRYMAPEVFLQADYSTSADVYSFGLCLWELLAEATPFAGQPPAYVAFHMANHDFRPALPSDRATLHVPAMMPATSDYVQAPAPTYLTSADSQGSPWPPGVVSLIRECWSASPARRPSFSTIVTQLGDILNQVARSTTAVAPFFSAEPPAAINGPVSPEPHHPHSMLHPGRGAIPPLPGGAGPFHRPVPSAKYID</sequence>
<feature type="compositionally biased region" description="Low complexity" evidence="1">
    <location>
        <begin position="1005"/>
        <end position="1017"/>
    </location>
</feature>
<dbReference type="InterPro" id="IPR036770">
    <property type="entry name" value="Ankyrin_rpt-contain_sf"/>
</dbReference>
<dbReference type="STRING" id="691883.A0A058Z9W0"/>
<name>A0A058Z9W0_FONAL</name>
<feature type="region of interest" description="Disordered" evidence="1">
    <location>
        <begin position="1647"/>
        <end position="1722"/>
    </location>
</feature>
<reference evidence="3" key="1">
    <citation type="submission" date="2013-04" db="EMBL/GenBank/DDBJ databases">
        <title>The Genome Sequence of Fonticula alba ATCC 38817.</title>
        <authorList>
            <consortium name="The Broad Institute Genomics Platform"/>
            <person name="Russ C."/>
            <person name="Cuomo C."/>
            <person name="Burger G."/>
            <person name="Gray M.W."/>
            <person name="Holland P.W.H."/>
            <person name="King N."/>
            <person name="Lang F.B.F."/>
            <person name="Roger A.J."/>
            <person name="Ruiz-Trillo I."/>
            <person name="Brown M."/>
            <person name="Walker B."/>
            <person name="Young S."/>
            <person name="Zeng Q."/>
            <person name="Gargeya S."/>
            <person name="Fitzgerald M."/>
            <person name="Haas B."/>
            <person name="Abouelleil A."/>
            <person name="Allen A.W."/>
            <person name="Alvarado L."/>
            <person name="Arachchi H.M."/>
            <person name="Berlin A.M."/>
            <person name="Chapman S.B."/>
            <person name="Gainer-Dewar J."/>
            <person name="Goldberg J."/>
            <person name="Griggs A."/>
            <person name="Gujja S."/>
            <person name="Hansen M."/>
            <person name="Howarth C."/>
            <person name="Imamovic A."/>
            <person name="Ireland A."/>
            <person name="Larimer J."/>
            <person name="McCowan C."/>
            <person name="Murphy C."/>
            <person name="Pearson M."/>
            <person name="Poon T.W."/>
            <person name="Priest M."/>
            <person name="Roberts A."/>
            <person name="Saif S."/>
            <person name="Shea T."/>
            <person name="Sisk P."/>
            <person name="Sykes S."/>
            <person name="Wortman J."/>
            <person name="Nusbaum C."/>
            <person name="Birren B."/>
        </authorList>
    </citation>
    <scope>NUCLEOTIDE SEQUENCE [LARGE SCALE GENOMIC DNA]</scope>
    <source>
        <strain evidence="3">ATCC 38817</strain>
    </source>
</reference>
<dbReference type="InterPro" id="IPR051681">
    <property type="entry name" value="Ser/Thr_Kinases-Pseudokinases"/>
</dbReference>
<evidence type="ECO:0000256" key="1">
    <source>
        <dbReference type="SAM" id="MobiDB-lite"/>
    </source>
</evidence>
<feature type="compositionally biased region" description="Basic residues" evidence="1">
    <location>
        <begin position="1299"/>
        <end position="1317"/>
    </location>
</feature>
<dbReference type="Proteomes" id="UP000030693">
    <property type="component" value="Unassembled WGS sequence"/>
</dbReference>
<dbReference type="PANTHER" id="PTHR44329">
    <property type="entry name" value="SERINE/THREONINE-PROTEIN KINASE TNNI3K-RELATED"/>
    <property type="match status" value="1"/>
</dbReference>
<protein>
    <submittedName>
        <fullName evidence="3">TKL/MLK protein kinase</fullName>
    </submittedName>
</protein>
<feature type="region of interest" description="Disordered" evidence="1">
    <location>
        <begin position="1494"/>
        <end position="1535"/>
    </location>
</feature>
<dbReference type="GeneID" id="20526681"/>
<dbReference type="PANTHER" id="PTHR44329:SF246">
    <property type="entry name" value="SERINE_THREONINE-PROTEIN KINASE TNNI3K"/>
    <property type="match status" value="1"/>
</dbReference>
<feature type="compositionally biased region" description="Gly residues" evidence="1">
    <location>
        <begin position="1667"/>
        <end position="1681"/>
    </location>
</feature>
<feature type="region of interest" description="Disordered" evidence="1">
    <location>
        <begin position="1744"/>
        <end position="1774"/>
    </location>
</feature>
<dbReference type="EMBL" id="KB932203">
    <property type="protein sequence ID" value="KCV71010.1"/>
    <property type="molecule type" value="Genomic_DNA"/>
</dbReference>
<dbReference type="InterPro" id="IPR011009">
    <property type="entry name" value="Kinase-like_dom_sf"/>
</dbReference>
<evidence type="ECO:0000259" key="2">
    <source>
        <dbReference type="PROSITE" id="PS50011"/>
    </source>
</evidence>
<keyword evidence="4" id="KW-1185">Reference proteome</keyword>
<dbReference type="GO" id="GO:0005524">
    <property type="term" value="F:ATP binding"/>
    <property type="evidence" value="ECO:0007669"/>
    <property type="project" value="InterPro"/>
</dbReference>
<dbReference type="Gene3D" id="1.25.40.20">
    <property type="entry name" value="Ankyrin repeat-containing domain"/>
    <property type="match status" value="1"/>
</dbReference>
<dbReference type="SUPFAM" id="SSF56112">
    <property type="entry name" value="Protein kinase-like (PK-like)"/>
    <property type="match status" value="1"/>
</dbReference>
<feature type="region of interest" description="Disordered" evidence="1">
    <location>
        <begin position="1"/>
        <end position="20"/>
    </location>
</feature>
<keyword evidence="3" id="KW-0808">Transferase</keyword>
<dbReference type="OrthoDB" id="339325at2759"/>
<organism evidence="3">
    <name type="scientific">Fonticula alba</name>
    <name type="common">Slime mold</name>
    <dbReference type="NCBI Taxonomy" id="691883"/>
    <lineage>
        <taxon>Eukaryota</taxon>
        <taxon>Rotosphaerida</taxon>
        <taxon>Fonticulaceae</taxon>
        <taxon>Fonticula</taxon>
    </lineage>
</organism>
<dbReference type="Gene3D" id="1.10.510.10">
    <property type="entry name" value="Transferase(Phosphotransferase) domain 1"/>
    <property type="match status" value="2"/>
</dbReference>
<feature type="region of interest" description="Disordered" evidence="1">
    <location>
        <begin position="1280"/>
        <end position="1322"/>
    </location>
</feature>
<evidence type="ECO:0000313" key="4">
    <source>
        <dbReference type="Proteomes" id="UP000030693"/>
    </source>
</evidence>
<proteinExistence type="predicted"/>
<dbReference type="PROSITE" id="PS50011">
    <property type="entry name" value="PROTEIN_KINASE_DOM"/>
    <property type="match status" value="1"/>
</dbReference>
<gene>
    <name evidence="3" type="ORF">H696_01956</name>
</gene>
<dbReference type="InterPro" id="IPR000719">
    <property type="entry name" value="Prot_kinase_dom"/>
</dbReference>
<feature type="region of interest" description="Disordered" evidence="1">
    <location>
        <begin position="739"/>
        <end position="793"/>
    </location>
</feature>
<dbReference type="Gene3D" id="3.30.200.20">
    <property type="entry name" value="Phosphorylase Kinase, domain 1"/>
    <property type="match status" value="1"/>
</dbReference>
<keyword evidence="3" id="KW-0418">Kinase</keyword>
<dbReference type="GO" id="GO:0004674">
    <property type="term" value="F:protein serine/threonine kinase activity"/>
    <property type="evidence" value="ECO:0007669"/>
    <property type="project" value="TreeGrafter"/>
</dbReference>
<accession>A0A058Z9W0</accession>
<dbReference type="InterPro" id="IPR001245">
    <property type="entry name" value="Ser-Thr/Tyr_kinase_cat_dom"/>
</dbReference>
<feature type="domain" description="Protein kinase" evidence="2">
    <location>
        <begin position="1355"/>
        <end position="1920"/>
    </location>
</feature>
<evidence type="ECO:0000313" key="3">
    <source>
        <dbReference type="EMBL" id="KCV71010.1"/>
    </source>
</evidence>
<dbReference type="eggNOG" id="KOG0192">
    <property type="taxonomic scope" value="Eukaryota"/>
</dbReference>
<dbReference type="RefSeq" id="XP_009494133.1">
    <property type="nucleotide sequence ID" value="XM_009495858.1"/>
</dbReference>
<dbReference type="Pfam" id="PF07714">
    <property type="entry name" value="PK_Tyr_Ser-Thr"/>
    <property type="match status" value="2"/>
</dbReference>